<keyword evidence="4" id="KW-0548">Nucleotidyltransferase</keyword>
<evidence type="ECO:0000256" key="6">
    <source>
        <dbReference type="ARBA" id="ARBA00022741"/>
    </source>
</evidence>
<evidence type="ECO:0000256" key="8">
    <source>
        <dbReference type="ARBA" id="ARBA00022842"/>
    </source>
</evidence>
<dbReference type="AlphaFoldDB" id="I4ENC7"/>
<dbReference type="InterPro" id="IPR002934">
    <property type="entry name" value="Polymerase_NTP_transf_dom"/>
</dbReference>
<evidence type="ECO:0000256" key="1">
    <source>
        <dbReference type="ARBA" id="ARBA00001946"/>
    </source>
</evidence>
<dbReference type="GO" id="GO:0005524">
    <property type="term" value="F:ATP binding"/>
    <property type="evidence" value="ECO:0007669"/>
    <property type="project" value="UniProtKB-KW"/>
</dbReference>
<keyword evidence="6" id="KW-0547">Nucleotide-binding</keyword>
<comment type="cofactor">
    <cofactor evidence="1">
        <name>Mg(2+)</name>
        <dbReference type="ChEBI" id="CHEBI:18420"/>
    </cofactor>
</comment>
<dbReference type="RefSeq" id="WP_008481869.1">
    <property type="nucleotide sequence ID" value="NZ_CAGS01000721.1"/>
</dbReference>
<dbReference type="PANTHER" id="PTHR33571:SF12">
    <property type="entry name" value="BSL3053 PROTEIN"/>
    <property type="match status" value="1"/>
</dbReference>
<comment type="similarity">
    <text evidence="9">Belongs to the MntA antitoxin family.</text>
</comment>
<keyword evidence="8" id="KW-0460">Magnesium</keyword>
<accession>I4ENC7</accession>
<dbReference type="GO" id="GO:0046872">
    <property type="term" value="F:metal ion binding"/>
    <property type="evidence" value="ECO:0007669"/>
    <property type="project" value="UniProtKB-KW"/>
</dbReference>
<keyword evidence="2" id="KW-1277">Toxin-antitoxin system</keyword>
<keyword evidence="12" id="KW-1185">Reference proteome</keyword>
<keyword evidence="5" id="KW-0479">Metal-binding</keyword>
<organism evidence="11 12">
    <name type="scientific">Nitrolancea hollandica Lb</name>
    <dbReference type="NCBI Taxonomy" id="1129897"/>
    <lineage>
        <taxon>Bacteria</taxon>
        <taxon>Pseudomonadati</taxon>
        <taxon>Thermomicrobiota</taxon>
        <taxon>Thermomicrobia</taxon>
        <taxon>Sphaerobacterales</taxon>
        <taxon>Sphaerobacterineae</taxon>
        <taxon>Sphaerobacteraceae</taxon>
        <taxon>Nitrolancea</taxon>
    </lineage>
</organism>
<comment type="caution">
    <text evidence="11">The sequence shown here is derived from an EMBL/GenBank/DDBJ whole genome shotgun (WGS) entry which is preliminary data.</text>
</comment>
<gene>
    <name evidence="11" type="ORF">NITHO_850003</name>
</gene>
<dbReference type="SUPFAM" id="SSF81301">
    <property type="entry name" value="Nucleotidyltransferase"/>
    <property type="match status" value="1"/>
</dbReference>
<dbReference type="Proteomes" id="UP000004221">
    <property type="component" value="Unassembled WGS sequence"/>
</dbReference>
<evidence type="ECO:0000256" key="3">
    <source>
        <dbReference type="ARBA" id="ARBA00022679"/>
    </source>
</evidence>
<reference evidence="11 12" key="1">
    <citation type="journal article" date="2012" name="ISME J.">
        <title>Nitrification expanded: discovery, physiology and genomics of a nitrite-oxidizing bacterium from the phylum Chloroflexi.</title>
        <authorList>
            <person name="Sorokin D.Y."/>
            <person name="Lucker S."/>
            <person name="Vejmelkova D."/>
            <person name="Kostrikina N.A."/>
            <person name="Kleerebezem R."/>
            <person name="Rijpstra W.I."/>
            <person name="Damste J.S."/>
            <person name="Le Paslier D."/>
            <person name="Muyzer G."/>
            <person name="Wagner M."/>
            <person name="van Loosdrecht M.C."/>
            <person name="Daims H."/>
        </authorList>
    </citation>
    <scope>NUCLEOTIDE SEQUENCE [LARGE SCALE GENOMIC DNA]</scope>
    <source>
        <strain evidence="12">none</strain>
    </source>
</reference>
<proteinExistence type="inferred from homology"/>
<evidence type="ECO:0000259" key="10">
    <source>
        <dbReference type="Pfam" id="PF01909"/>
    </source>
</evidence>
<evidence type="ECO:0000313" key="12">
    <source>
        <dbReference type="Proteomes" id="UP000004221"/>
    </source>
</evidence>
<keyword evidence="7" id="KW-0067">ATP-binding</keyword>
<dbReference type="InterPro" id="IPR043519">
    <property type="entry name" value="NT_sf"/>
</dbReference>
<dbReference type="EMBL" id="CAGS01000721">
    <property type="protein sequence ID" value="CCF86190.1"/>
    <property type="molecule type" value="Genomic_DNA"/>
</dbReference>
<dbReference type="Pfam" id="PF01909">
    <property type="entry name" value="NTP_transf_2"/>
    <property type="match status" value="1"/>
</dbReference>
<dbReference type="CDD" id="cd05403">
    <property type="entry name" value="NT_KNTase_like"/>
    <property type="match status" value="1"/>
</dbReference>
<dbReference type="Gene3D" id="3.30.460.10">
    <property type="entry name" value="Beta Polymerase, domain 2"/>
    <property type="match status" value="1"/>
</dbReference>
<dbReference type="InterPro" id="IPR052038">
    <property type="entry name" value="Type-VII_TA_antitoxin"/>
</dbReference>
<dbReference type="GO" id="GO:0016779">
    <property type="term" value="F:nucleotidyltransferase activity"/>
    <property type="evidence" value="ECO:0007669"/>
    <property type="project" value="UniProtKB-KW"/>
</dbReference>
<evidence type="ECO:0000313" key="11">
    <source>
        <dbReference type="EMBL" id="CCF86190.1"/>
    </source>
</evidence>
<dbReference type="PANTHER" id="PTHR33571">
    <property type="entry name" value="SSL8005 PROTEIN"/>
    <property type="match status" value="1"/>
</dbReference>
<evidence type="ECO:0000256" key="4">
    <source>
        <dbReference type="ARBA" id="ARBA00022695"/>
    </source>
</evidence>
<evidence type="ECO:0000256" key="7">
    <source>
        <dbReference type="ARBA" id="ARBA00022840"/>
    </source>
</evidence>
<evidence type="ECO:0000256" key="2">
    <source>
        <dbReference type="ARBA" id="ARBA00022649"/>
    </source>
</evidence>
<feature type="domain" description="Polymerase nucleotidyl transferase" evidence="10">
    <location>
        <begin position="12"/>
        <end position="91"/>
    </location>
</feature>
<sequence length="96" mass="10754">MRRNDVLRSLGEHRDELAHLGVGSIALFGSVARGEARPESDIDLLVDFNQPVGLFELVDLKNYLEELLGCSVDLVTRDSLKRQLRERILKDVIPAA</sequence>
<name>I4ENC7_9BACT</name>
<dbReference type="OrthoDB" id="9809668at2"/>
<keyword evidence="3" id="KW-0808">Transferase</keyword>
<evidence type="ECO:0000256" key="5">
    <source>
        <dbReference type="ARBA" id="ARBA00022723"/>
    </source>
</evidence>
<evidence type="ECO:0000256" key="9">
    <source>
        <dbReference type="ARBA" id="ARBA00038276"/>
    </source>
</evidence>
<protein>
    <submittedName>
        <fullName evidence="11">DNA polymerase beta domain</fullName>
    </submittedName>
</protein>